<keyword evidence="13" id="KW-1185">Reference proteome</keyword>
<keyword evidence="4 11" id="KW-0679">Respiratory chain</keyword>
<evidence type="ECO:0000256" key="11">
    <source>
        <dbReference type="RuleBase" id="RU368118"/>
    </source>
</evidence>
<dbReference type="Pfam" id="PF02939">
    <property type="entry name" value="UcrQ"/>
    <property type="match status" value="1"/>
</dbReference>
<dbReference type="GO" id="GO:0045275">
    <property type="term" value="C:respiratory chain complex III"/>
    <property type="evidence" value="ECO:0007669"/>
    <property type="project" value="UniProtKB-UniRule"/>
</dbReference>
<comment type="subcellular location">
    <subcellularLocation>
        <location evidence="1 11">Mitochondrion inner membrane</location>
        <topology evidence="1 11">Single-pass membrane protein</topology>
    </subcellularLocation>
</comment>
<dbReference type="Proteomes" id="UP000237144">
    <property type="component" value="Unassembled WGS sequence"/>
</dbReference>
<dbReference type="AlphaFoldDB" id="A0A2S5BGB2"/>
<protein>
    <recommendedName>
        <fullName evidence="11">Cytochrome b-c1 complex subunit 8</fullName>
    </recommendedName>
    <alternativeName>
        <fullName evidence="11">Complex III subunit 8</fullName>
    </alternativeName>
</protein>
<name>A0A2S5BGB2_9BASI</name>
<dbReference type="Gene3D" id="1.20.5.210">
    <property type="entry name" value="Cytochrome b-c1 complex subunit 8"/>
    <property type="match status" value="1"/>
</dbReference>
<evidence type="ECO:0000313" key="13">
    <source>
        <dbReference type="Proteomes" id="UP000237144"/>
    </source>
</evidence>
<comment type="caution">
    <text evidence="12">The sequence shown here is derived from an EMBL/GenBank/DDBJ whole genome shotgun (WGS) entry which is preliminary data.</text>
</comment>
<dbReference type="GO" id="GO:0016787">
    <property type="term" value="F:hydrolase activity"/>
    <property type="evidence" value="ECO:0007669"/>
    <property type="project" value="UniProtKB-KW"/>
</dbReference>
<keyword evidence="5 11" id="KW-0812">Transmembrane</keyword>
<dbReference type="EMBL" id="PJQD01000011">
    <property type="protein sequence ID" value="POY75805.1"/>
    <property type="molecule type" value="Genomic_DNA"/>
</dbReference>
<evidence type="ECO:0000256" key="5">
    <source>
        <dbReference type="ARBA" id="ARBA00022692"/>
    </source>
</evidence>
<organism evidence="12 13">
    <name type="scientific">Rhodotorula taiwanensis</name>
    <dbReference type="NCBI Taxonomy" id="741276"/>
    <lineage>
        <taxon>Eukaryota</taxon>
        <taxon>Fungi</taxon>
        <taxon>Dikarya</taxon>
        <taxon>Basidiomycota</taxon>
        <taxon>Pucciniomycotina</taxon>
        <taxon>Microbotryomycetes</taxon>
        <taxon>Sporidiobolales</taxon>
        <taxon>Sporidiobolaceae</taxon>
        <taxon>Rhodotorula</taxon>
    </lineage>
</organism>
<dbReference type="OrthoDB" id="6683853at2759"/>
<evidence type="ECO:0000256" key="1">
    <source>
        <dbReference type="ARBA" id="ARBA00004434"/>
    </source>
</evidence>
<comment type="similarity">
    <text evidence="2 11">Belongs to the UQCRQ/QCR8 family.</text>
</comment>
<feature type="transmembrane region" description="Helical" evidence="11">
    <location>
        <begin position="54"/>
        <end position="72"/>
    </location>
</feature>
<evidence type="ECO:0000256" key="2">
    <source>
        <dbReference type="ARBA" id="ARBA00007668"/>
    </source>
</evidence>
<keyword evidence="7 11" id="KW-0249">Electron transport</keyword>
<evidence type="ECO:0000256" key="3">
    <source>
        <dbReference type="ARBA" id="ARBA00022448"/>
    </source>
</evidence>
<dbReference type="GO" id="GO:0005743">
    <property type="term" value="C:mitochondrial inner membrane"/>
    <property type="evidence" value="ECO:0007669"/>
    <property type="project" value="UniProtKB-SubCell"/>
</dbReference>
<dbReference type="PANTHER" id="PTHR12119:SF2">
    <property type="entry name" value="CYTOCHROME B-C1 COMPLEX SUBUNIT 8"/>
    <property type="match status" value="1"/>
</dbReference>
<sequence length="90" mass="10098">MPTGSKYMGWWGDMGGPAQKGINQYVVSPFRQQPMRGAFAHWAKAGYRRLAQQAVYFAVPFGLGYAVIQWAIKDNHLRNSKHGQAQGLFP</sequence>
<keyword evidence="9 11" id="KW-0496">Mitochondrion</keyword>
<evidence type="ECO:0000256" key="8">
    <source>
        <dbReference type="ARBA" id="ARBA00022989"/>
    </source>
</evidence>
<dbReference type="SUPFAM" id="SSF81508">
    <property type="entry name" value="Ubiquinone-binding protein QP-C of cytochrome bc1 complex (Ubiquinol-cytochrome c reductase)"/>
    <property type="match status" value="1"/>
</dbReference>
<comment type="function">
    <text evidence="11">Component of the ubiquinol-cytochrome c oxidoreductase, a multisubunit transmembrane complex that is part of the mitochondrial electron transport chain which drives oxidative phosphorylation. The complex plays an important role in the uptake of multiple carbon sources present in different host niches.</text>
</comment>
<evidence type="ECO:0000313" key="12">
    <source>
        <dbReference type="EMBL" id="POY75805.1"/>
    </source>
</evidence>
<keyword evidence="3 11" id="KW-0813">Transport</keyword>
<reference evidence="12 13" key="1">
    <citation type="journal article" date="2018" name="Front. Microbiol.">
        <title>Prospects for Fungal Bioremediation of Acidic Radioactive Waste Sites: Characterization and Genome Sequence of Rhodotorula taiwanensis MD1149.</title>
        <authorList>
            <person name="Tkavc R."/>
            <person name="Matrosova V.Y."/>
            <person name="Grichenko O.E."/>
            <person name="Gostincar C."/>
            <person name="Volpe R.P."/>
            <person name="Klimenkova P."/>
            <person name="Gaidamakova E.K."/>
            <person name="Zhou C.E."/>
            <person name="Stewart B.J."/>
            <person name="Lyman M.G."/>
            <person name="Malfatti S.A."/>
            <person name="Rubinfeld B."/>
            <person name="Courtot M."/>
            <person name="Singh J."/>
            <person name="Dalgard C.L."/>
            <person name="Hamilton T."/>
            <person name="Frey K.G."/>
            <person name="Gunde-Cimerman N."/>
            <person name="Dugan L."/>
            <person name="Daly M.J."/>
        </authorList>
    </citation>
    <scope>NUCLEOTIDE SEQUENCE [LARGE SCALE GENOMIC DNA]</scope>
    <source>
        <strain evidence="12 13">MD1149</strain>
    </source>
</reference>
<dbReference type="PANTHER" id="PTHR12119">
    <property type="entry name" value="UBIQUINOL-CYTOCHROME C REDUCTASE COMPLEX UBIQUINONE-BINDING PROTEIN QP-C"/>
    <property type="match status" value="1"/>
</dbReference>
<dbReference type="InterPro" id="IPR004205">
    <property type="entry name" value="Cyt_bc1_su8"/>
</dbReference>
<evidence type="ECO:0000256" key="4">
    <source>
        <dbReference type="ARBA" id="ARBA00022660"/>
    </source>
</evidence>
<evidence type="ECO:0000256" key="10">
    <source>
        <dbReference type="ARBA" id="ARBA00023136"/>
    </source>
</evidence>
<evidence type="ECO:0000256" key="9">
    <source>
        <dbReference type="ARBA" id="ARBA00023128"/>
    </source>
</evidence>
<keyword evidence="10 11" id="KW-0472">Membrane</keyword>
<keyword evidence="12" id="KW-0378">Hydrolase</keyword>
<proteinExistence type="inferred from homology"/>
<dbReference type="GO" id="GO:0006122">
    <property type="term" value="P:mitochondrial electron transport, ubiquinol to cytochrome c"/>
    <property type="evidence" value="ECO:0007669"/>
    <property type="project" value="UniProtKB-UniRule"/>
</dbReference>
<evidence type="ECO:0000256" key="7">
    <source>
        <dbReference type="ARBA" id="ARBA00022982"/>
    </source>
</evidence>
<evidence type="ECO:0000256" key="6">
    <source>
        <dbReference type="ARBA" id="ARBA00022792"/>
    </source>
</evidence>
<keyword evidence="6 11" id="KW-0999">Mitochondrion inner membrane</keyword>
<accession>A0A2S5BGB2</accession>
<gene>
    <name evidence="12" type="ORF">BMF94_1118</name>
</gene>
<dbReference type="STRING" id="741276.A0A2S5BGB2"/>
<keyword evidence="8 11" id="KW-1133">Transmembrane helix</keyword>
<dbReference type="InterPro" id="IPR036642">
    <property type="entry name" value="Cyt_bc1_su8_sf"/>
</dbReference>
<comment type="subunit">
    <text evidence="11">Component of the ubiquinol-cytochrome c oxidoreductase (cytochrome b-c1 complex, complex III, CIII), a multisubunit enzyme composed of 3 respiratory subunits cytochrome b, cytochrome c1 and Rieske protein, 2 core protein subunits, and additional low-molecular weight protein subunits. The complex exists as an obligatory dimer and forms supercomplexes (SCs) in the inner mitochondrial membrane with cytochrome c oxidase (complex IV, CIV).</text>
</comment>